<evidence type="ECO:0000256" key="1">
    <source>
        <dbReference type="SAM" id="MobiDB-lite"/>
    </source>
</evidence>
<feature type="compositionally biased region" description="Basic and acidic residues" evidence="1">
    <location>
        <begin position="7"/>
        <end position="17"/>
    </location>
</feature>
<sequence>MKKRKIEKREKEEDNNIEKVQGSTTYVPPLSPSFTSFPVPASSPSSSTSLTPSAPAFSTVVSASTTSSSLATPSPASPITTTSLVHFLNFNLNAFAYQVLLDSFVDQNYLNAFNVIVRQICCHNF</sequence>
<gene>
    <name evidence="2" type="ORF">Fmac_028914</name>
</gene>
<comment type="caution">
    <text evidence="2">The sequence shown here is derived from an EMBL/GenBank/DDBJ whole genome shotgun (WGS) entry which is preliminary data.</text>
</comment>
<organism evidence="2 3">
    <name type="scientific">Flemingia macrophylla</name>
    <dbReference type="NCBI Taxonomy" id="520843"/>
    <lineage>
        <taxon>Eukaryota</taxon>
        <taxon>Viridiplantae</taxon>
        <taxon>Streptophyta</taxon>
        <taxon>Embryophyta</taxon>
        <taxon>Tracheophyta</taxon>
        <taxon>Spermatophyta</taxon>
        <taxon>Magnoliopsida</taxon>
        <taxon>eudicotyledons</taxon>
        <taxon>Gunneridae</taxon>
        <taxon>Pentapetalae</taxon>
        <taxon>rosids</taxon>
        <taxon>fabids</taxon>
        <taxon>Fabales</taxon>
        <taxon>Fabaceae</taxon>
        <taxon>Papilionoideae</taxon>
        <taxon>50 kb inversion clade</taxon>
        <taxon>NPAAA clade</taxon>
        <taxon>indigoferoid/millettioid clade</taxon>
        <taxon>Phaseoleae</taxon>
        <taxon>Flemingia</taxon>
    </lineage>
</organism>
<keyword evidence="3" id="KW-1185">Reference proteome</keyword>
<proteinExistence type="predicted"/>
<name>A0ABD1L8V9_9FABA</name>
<dbReference type="EMBL" id="JBGMDY010000010">
    <property type="protein sequence ID" value="KAL2319945.1"/>
    <property type="molecule type" value="Genomic_DNA"/>
</dbReference>
<dbReference type="Proteomes" id="UP001603857">
    <property type="component" value="Unassembled WGS sequence"/>
</dbReference>
<protein>
    <submittedName>
        <fullName evidence="2">Uncharacterized protein</fullName>
    </submittedName>
</protein>
<accession>A0ABD1L8V9</accession>
<evidence type="ECO:0000313" key="2">
    <source>
        <dbReference type="EMBL" id="KAL2319945.1"/>
    </source>
</evidence>
<feature type="region of interest" description="Disordered" evidence="1">
    <location>
        <begin position="1"/>
        <end position="30"/>
    </location>
</feature>
<dbReference type="AlphaFoldDB" id="A0ABD1L8V9"/>
<evidence type="ECO:0000313" key="3">
    <source>
        <dbReference type="Proteomes" id="UP001603857"/>
    </source>
</evidence>
<reference evidence="2 3" key="1">
    <citation type="submission" date="2024-08" db="EMBL/GenBank/DDBJ databases">
        <title>Insights into the chromosomal genome structure of Flemingia macrophylla.</title>
        <authorList>
            <person name="Ding Y."/>
            <person name="Zhao Y."/>
            <person name="Bi W."/>
            <person name="Wu M."/>
            <person name="Zhao G."/>
            <person name="Gong Y."/>
            <person name="Li W."/>
            <person name="Zhang P."/>
        </authorList>
    </citation>
    <scope>NUCLEOTIDE SEQUENCE [LARGE SCALE GENOMIC DNA]</scope>
    <source>
        <strain evidence="2">DYQJB</strain>
        <tissue evidence="2">Leaf</tissue>
    </source>
</reference>